<proteinExistence type="predicted"/>
<sequence length="804" mass="96678">VFDGCITCPDKQLVSLQQLNERLQNVEKYQILSFSNQDLSQFQDKKVTLLDQYMKQRENARITVFADYVTVAERNKHFRLSLTDGDVTDLTLEDVFSRNEKLELLLMDAKYMDTKFVQRFRRSHLSLQKNRFKLTFFDKDDIENIFSNKFQAVKQNKMEECDSLYHMFKSGFHWFFANNLCFRCNEYFEVLEKRPVHFSHRLIPNYSNKYHYFDNDHIEYFQTHELDGKFYNSAFNEIYEFDEFKVTKLAEIPDFAGNEKTNNKLCVYDGKIIVTNHVKVFQFDLSNNSFIELCTTDNEQLRVHVVNGVLFGRDPYTEYLYEFDILWRPAQSFKFSSTDVIQLSKNYALFEKENEILLIQAQKNKIKVKTLEAKNIQLRNYLNEVHYELTNNGFTLSKQYNQLIQLDKELTYDENPAKFLFVLAPLKQMNSYQLNFKENLMEHEKIVLQLVENVMRKSKIDTLNKKFMKLVVYNDEENYEDEDKPHEKFINYIKNLEEEYNDLKFYFQAFIKYLSQAEITRILETCNERHFQFFYQNNIISQQQVEKSPNLFVKLVTKDFVKAKLTQSLLEKCDEEQIDELVDYYIKQNNLKALKMIDDFVDNYDIWESLIYNDPSVEAALMFIGNVDYYKIQQIFDIPRLDIIDELLKDDQIKKQCLEDEEIKKMLHELLNIEVEDEQKEEKIIQLFEKFDREIGFNYDMYDNKYLLPKIIKRYPLVLRSATKRQKQEIPNSVMCPLTGTYLNSEYRLNYFGVCPNCYEPDDEFYDCFGRNQVEYNRLSVIEDEEKFHYADQDEYSDSYNSYY</sequence>
<dbReference type="EMBL" id="GDID01006320">
    <property type="protein sequence ID" value="JAP90286.1"/>
    <property type="molecule type" value="Transcribed_RNA"/>
</dbReference>
<name>A0A146K3N7_9EUKA</name>
<evidence type="ECO:0000313" key="1">
    <source>
        <dbReference type="EMBL" id="JAP90286.1"/>
    </source>
</evidence>
<organism evidence="1">
    <name type="scientific">Trepomonas sp. PC1</name>
    <dbReference type="NCBI Taxonomy" id="1076344"/>
    <lineage>
        <taxon>Eukaryota</taxon>
        <taxon>Metamonada</taxon>
        <taxon>Diplomonadida</taxon>
        <taxon>Hexamitidae</taxon>
        <taxon>Hexamitinae</taxon>
        <taxon>Trepomonas</taxon>
    </lineage>
</organism>
<gene>
    <name evidence="1" type="ORF">TPC1_30219</name>
</gene>
<reference evidence="1" key="1">
    <citation type="submission" date="2015-07" db="EMBL/GenBank/DDBJ databases">
        <title>Adaptation to a free-living lifestyle via gene acquisitions in the diplomonad Trepomonas sp. PC1.</title>
        <authorList>
            <person name="Xu F."/>
            <person name="Jerlstrom-Hultqvist J."/>
            <person name="Kolisko M."/>
            <person name="Simpson A.G.B."/>
            <person name="Roger A.J."/>
            <person name="Svard S.G."/>
            <person name="Andersson J.O."/>
        </authorList>
    </citation>
    <scope>NUCLEOTIDE SEQUENCE</scope>
    <source>
        <strain evidence="1">PC1</strain>
    </source>
</reference>
<dbReference type="AlphaFoldDB" id="A0A146K3N7"/>
<accession>A0A146K3N7</accession>
<feature type="non-terminal residue" evidence="1">
    <location>
        <position position="1"/>
    </location>
</feature>
<protein>
    <submittedName>
        <fullName evidence="1">Uncharacterized protein</fullName>
    </submittedName>
</protein>